<feature type="active site" evidence="19">
    <location>
        <position position="165"/>
    </location>
</feature>
<dbReference type="InterPro" id="IPR006094">
    <property type="entry name" value="Oxid_FAD_bind_N"/>
</dbReference>
<feature type="domain" description="FAD-binding PCMH-type" evidence="20">
    <location>
        <begin position="17"/>
        <end position="189"/>
    </location>
</feature>
<dbReference type="SUPFAM" id="SSF56176">
    <property type="entry name" value="FAD-binding/transporter-associated domain-like"/>
    <property type="match status" value="1"/>
</dbReference>
<dbReference type="GO" id="GO:0005829">
    <property type="term" value="C:cytosol"/>
    <property type="evidence" value="ECO:0007669"/>
    <property type="project" value="TreeGrafter"/>
</dbReference>
<evidence type="ECO:0000256" key="13">
    <source>
        <dbReference type="ARBA" id="ARBA00022984"/>
    </source>
</evidence>
<evidence type="ECO:0000256" key="10">
    <source>
        <dbReference type="ARBA" id="ARBA00022827"/>
    </source>
</evidence>
<dbReference type="GO" id="GO:0008762">
    <property type="term" value="F:UDP-N-acetylmuramate dehydrogenase activity"/>
    <property type="evidence" value="ECO:0007669"/>
    <property type="project" value="UniProtKB-UniRule"/>
</dbReference>
<keyword evidence="8 19" id="KW-0132">Cell division</keyword>
<protein>
    <recommendedName>
        <fullName evidence="6 19">UDP-N-acetylenolpyruvoylglucosamine reductase</fullName>
        <ecNumber evidence="5 19">1.3.1.98</ecNumber>
    </recommendedName>
    <alternativeName>
        <fullName evidence="17 19">UDP-N-acetylmuramate dehydrogenase</fullName>
    </alternativeName>
</protein>
<dbReference type="InterPro" id="IPR036635">
    <property type="entry name" value="MurB_C_sf"/>
</dbReference>
<dbReference type="NCBIfam" id="NF000755">
    <property type="entry name" value="PRK00046.1"/>
    <property type="match status" value="1"/>
</dbReference>
<dbReference type="PANTHER" id="PTHR21071">
    <property type="entry name" value="UDP-N-ACETYLENOLPYRUVOYLGLUCOSAMINE REDUCTASE"/>
    <property type="match status" value="1"/>
</dbReference>
<evidence type="ECO:0000256" key="3">
    <source>
        <dbReference type="ARBA" id="ARBA00004496"/>
    </source>
</evidence>
<keyword evidence="13 19" id="KW-0573">Peptidoglycan synthesis</keyword>
<evidence type="ECO:0000256" key="18">
    <source>
        <dbReference type="ARBA" id="ARBA00048914"/>
    </source>
</evidence>
<dbReference type="InterPro" id="IPR016167">
    <property type="entry name" value="FAD-bd_PCMH_sub1"/>
</dbReference>
<dbReference type="GO" id="GO:0071555">
    <property type="term" value="P:cell wall organization"/>
    <property type="evidence" value="ECO:0007669"/>
    <property type="project" value="UniProtKB-KW"/>
</dbReference>
<evidence type="ECO:0000313" key="21">
    <source>
        <dbReference type="EMBL" id="BAX81288.1"/>
    </source>
</evidence>
<dbReference type="PANTHER" id="PTHR21071:SF4">
    <property type="entry name" value="UDP-N-ACETYLENOLPYRUVOYLGLUCOSAMINE REDUCTASE"/>
    <property type="match status" value="1"/>
</dbReference>
<dbReference type="PROSITE" id="PS51387">
    <property type="entry name" value="FAD_PCMH"/>
    <property type="match status" value="1"/>
</dbReference>
<dbReference type="NCBIfam" id="NF010478">
    <property type="entry name" value="PRK13903.1"/>
    <property type="match status" value="1"/>
</dbReference>
<dbReference type="OrthoDB" id="9804753at2"/>
<gene>
    <name evidence="19" type="primary">murB</name>
    <name evidence="21" type="ORF">ALGA_2983</name>
</gene>
<sequence length="337" mass="37791">MAALRKNVALKNYNTFGIEANARYFFEFDTTEEIQDFLSKNDVINIQYLLLGGGSNLLFTEDFNGLVIHPMVKGIKIIEEDEDSVLVQVGANEDWDAFVGWSVENNLPGIENLSLIPGVVGAAPIQNIGAYGVEVKEVIDSVEAISIESNKKVTFNNAHCEFDYRYSVFKNEYKNQFIITHVNFRFSKQAQFKVHYGAIAKELEAYDKVNLKNIREVIIKIRESKLPDPKVLGNAGSFFKNPVVAKQEADALKAKHEDMPVYELNETQSKLAAGWLIEQCDWKGKQIGDAGVHKDQALVIVNHGNAKGSEILELANEIKKSVLYKFGIKLEMEVNAI</sequence>
<dbReference type="GO" id="GO:0071949">
    <property type="term" value="F:FAD binding"/>
    <property type="evidence" value="ECO:0007669"/>
    <property type="project" value="InterPro"/>
</dbReference>
<evidence type="ECO:0000256" key="16">
    <source>
        <dbReference type="ARBA" id="ARBA00023316"/>
    </source>
</evidence>
<keyword evidence="7 19" id="KW-0963">Cytoplasm</keyword>
<feature type="active site" description="Proton donor" evidence="19">
    <location>
        <position position="237"/>
    </location>
</feature>
<comment type="similarity">
    <text evidence="19">Belongs to the MurB family.</text>
</comment>
<keyword evidence="14 19" id="KW-0560">Oxidoreductase</keyword>
<comment type="function">
    <text evidence="2 19">Cell wall formation.</text>
</comment>
<evidence type="ECO:0000256" key="5">
    <source>
        <dbReference type="ARBA" id="ARBA00012518"/>
    </source>
</evidence>
<name>A0A1Y1CLJ6_9BACT</name>
<comment type="catalytic activity">
    <reaction evidence="18 19">
        <text>UDP-N-acetyl-alpha-D-muramate + NADP(+) = UDP-N-acetyl-3-O-(1-carboxyvinyl)-alpha-D-glucosamine + NADPH + H(+)</text>
        <dbReference type="Rhea" id="RHEA:12248"/>
        <dbReference type="ChEBI" id="CHEBI:15378"/>
        <dbReference type="ChEBI" id="CHEBI:57783"/>
        <dbReference type="ChEBI" id="CHEBI:58349"/>
        <dbReference type="ChEBI" id="CHEBI:68483"/>
        <dbReference type="ChEBI" id="CHEBI:70757"/>
        <dbReference type="EC" id="1.3.1.98"/>
    </reaction>
</comment>
<keyword evidence="11 19" id="KW-0521">NADP</keyword>
<dbReference type="NCBIfam" id="TIGR00179">
    <property type="entry name" value="murB"/>
    <property type="match status" value="1"/>
</dbReference>
<evidence type="ECO:0000256" key="6">
    <source>
        <dbReference type="ARBA" id="ARBA00015188"/>
    </source>
</evidence>
<evidence type="ECO:0000256" key="1">
    <source>
        <dbReference type="ARBA" id="ARBA00001974"/>
    </source>
</evidence>
<dbReference type="GO" id="GO:0009252">
    <property type="term" value="P:peptidoglycan biosynthetic process"/>
    <property type="evidence" value="ECO:0007669"/>
    <property type="project" value="UniProtKB-UniRule"/>
</dbReference>
<dbReference type="EC" id="1.3.1.98" evidence="5 19"/>
<dbReference type="KEGG" id="mbas:ALGA_2983"/>
<dbReference type="Pfam" id="PF02873">
    <property type="entry name" value="MurB_C"/>
    <property type="match status" value="1"/>
</dbReference>
<keyword evidence="10 19" id="KW-0274">FAD</keyword>
<keyword evidence="22" id="KW-1185">Reference proteome</keyword>
<reference evidence="21 22" key="1">
    <citation type="journal article" date="2018" name="Mar. Genomics">
        <title>Complete genome sequence of Marinifilaceae bacterium strain SPP2, isolated from the Antarctic marine sediment.</title>
        <authorList>
            <person name="Watanabe M."/>
            <person name="Kojima H."/>
            <person name="Fukui M."/>
        </authorList>
    </citation>
    <scope>NUCLEOTIDE SEQUENCE [LARGE SCALE GENOMIC DNA]</scope>
    <source>
        <strain evidence="21 22">SPP2</strain>
    </source>
</reference>
<dbReference type="Proteomes" id="UP000218267">
    <property type="component" value="Chromosome"/>
</dbReference>
<evidence type="ECO:0000256" key="7">
    <source>
        <dbReference type="ARBA" id="ARBA00022490"/>
    </source>
</evidence>
<dbReference type="Gene3D" id="3.30.465.10">
    <property type="match status" value="1"/>
</dbReference>
<dbReference type="EMBL" id="AP018042">
    <property type="protein sequence ID" value="BAX81288.1"/>
    <property type="molecule type" value="Genomic_DNA"/>
</dbReference>
<dbReference type="RefSeq" id="WP_096430527.1">
    <property type="nucleotide sequence ID" value="NZ_AP018042.1"/>
</dbReference>
<comment type="subcellular location">
    <subcellularLocation>
        <location evidence="3 19">Cytoplasm</location>
    </subcellularLocation>
</comment>
<evidence type="ECO:0000256" key="2">
    <source>
        <dbReference type="ARBA" id="ARBA00003921"/>
    </source>
</evidence>
<dbReference type="Pfam" id="PF01565">
    <property type="entry name" value="FAD_binding_4"/>
    <property type="match status" value="1"/>
</dbReference>
<evidence type="ECO:0000256" key="17">
    <source>
        <dbReference type="ARBA" id="ARBA00031026"/>
    </source>
</evidence>
<dbReference type="Gene3D" id="3.90.78.10">
    <property type="entry name" value="UDP-N-acetylenolpyruvoylglucosamine reductase, C-terminal domain"/>
    <property type="match status" value="1"/>
</dbReference>
<proteinExistence type="inferred from homology"/>
<accession>A0A1Y1CLJ6</accession>
<feature type="active site" evidence="19">
    <location>
        <position position="333"/>
    </location>
</feature>
<evidence type="ECO:0000259" key="20">
    <source>
        <dbReference type="PROSITE" id="PS51387"/>
    </source>
</evidence>
<organism evidence="21 22">
    <name type="scientific">Labilibaculum antarcticum</name>
    <dbReference type="NCBI Taxonomy" id="1717717"/>
    <lineage>
        <taxon>Bacteria</taxon>
        <taxon>Pseudomonadati</taxon>
        <taxon>Bacteroidota</taxon>
        <taxon>Bacteroidia</taxon>
        <taxon>Marinilabiliales</taxon>
        <taxon>Marinifilaceae</taxon>
        <taxon>Labilibaculum</taxon>
    </lineage>
</organism>
<dbReference type="HAMAP" id="MF_00037">
    <property type="entry name" value="MurB"/>
    <property type="match status" value="1"/>
</dbReference>
<keyword evidence="12 19" id="KW-0133">Cell shape</keyword>
<dbReference type="InterPro" id="IPR003170">
    <property type="entry name" value="MurB"/>
</dbReference>
<keyword evidence="15 19" id="KW-0131">Cell cycle</keyword>
<evidence type="ECO:0000256" key="19">
    <source>
        <dbReference type="HAMAP-Rule" id="MF_00037"/>
    </source>
</evidence>
<dbReference type="InterPro" id="IPR011601">
    <property type="entry name" value="MurB_C"/>
</dbReference>
<evidence type="ECO:0000256" key="9">
    <source>
        <dbReference type="ARBA" id="ARBA00022630"/>
    </source>
</evidence>
<evidence type="ECO:0000256" key="11">
    <source>
        <dbReference type="ARBA" id="ARBA00022857"/>
    </source>
</evidence>
<comment type="pathway">
    <text evidence="4 19">Cell wall biogenesis; peptidoglycan biosynthesis.</text>
</comment>
<dbReference type="GO" id="GO:0008360">
    <property type="term" value="P:regulation of cell shape"/>
    <property type="evidence" value="ECO:0007669"/>
    <property type="project" value="UniProtKB-KW"/>
</dbReference>
<evidence type="ECO:0000256" key="12">
    <source>
        <dbReference type="ARBA" id="ARBA00022960"/>
    </source>
</evidence>
<dbReference type="GO" id="GO:0051301">
    <property type="term" value="P:cell division"/>
    <property type="evidence" value="ECO:0007669"/>
    <property type="project" value="UniProtKB-KW"/>
</dbReference>
<evidence type="ECO:0000256" key="4">
    <source>
        <dbReference type="ARBA" id="ARBA00004752"/>
    </source>
</evidence>
<keyword evidence="9 19" id="KW-0285">Flavoprotein</keyword>
<dbReference type="InterPro" id="IPR016169">
    <property type="entry name" value="FAD-bd_PCMH_sub2"/>
</dbReference>
<dbReference type="Gene3D" id="3.30.43.10">
    <property type="entry name" value="Uridine Diphospho-n-acetylenolpyruvylglucosamine Reductase, domain 2"/>
    <property type="match status" value="1"/>
</dbReference>
<evidence type="ECO:0000256" key="8">
    <source>
        <dbReference type="ARBA" id="ARBA00022618"/>
    </source>
</evidence>
<dbReference type="InterPro" id="IPR016166">
    <property type="entry name" value="FAD-bd_PCMH"/>
</dbReference>
<reference evidence="22" key="2">
    <citation type="journal article" date="2020" name="Antonie Van Leeuwenhoek">
        <title>Labilibaculum antarcticum sp. nov., a novel facultative anaerobic, psychrotorelant bacterium isolated from marine sediment of Antarctica.</title>
        <authorList>
            <person name="Watanabe M."/>
            <person name="Kojima H."/>
            <person name="Fukui M."/>
        </authorList>
    </citation>
    <scope>NUCLEOTIDE SEQUENCE [LARGE SCALE GENOMIC DNA]</scope>
    <source>
        <strain evidence="22">SPP2</strain>
    </source>
</reference>
<dbReference type="InterPro" id="IPR036318">
    <property type="entry name" value="FAD-bd_PCMH-like_sf"/>
</dbReference>
<comment type="cofactor">
    <cofactor evidence="1 19">
        <name>FAD</name>
        <dbReference type="ChEBI" id="CHEBI:57692"/>
    </cofactor>
</comment>
<evidence type="ECO:0000256" key="15">
    <source>
        <dbReference type="ARBA" id="ARBA00023306"/>
    </source>
</evidence>
<dbReference type="UniPathway" id="UPA00219"/>
<dbReference type="AlphaFoldDB" id="A0A1Y1CLJ6"/>
<evidence type="ECO:0000313" key="22">
    <source>
        <dbReference type="Proteomes" id="UP000218267"/>
    </source>
</evidence>
<keyword evidence="16 19" id="KW-0961">Cell wall biogenesis/degradation</keyword>
<evidence type="ECO:0000256" key="14">
    <source>
        <dbReference type="ARBA" id="ARBA00023002"/>
    </source>
</evidence>
<dbReference type="SUPFAM" id="SSF56194">
    <property type="entry name" value="Uridine diphospho-N-Acetylenolpyruvylglucosamine reductase, MurB, C-terminal domain"/>
    <property type="match status" value="1"/>
</dbReference>